<gene>
    <name evidence="2" type="ORF">CVIRNUC_000655</name>
</gene>
<evidence type="ECO:0000313" key="2">
    <source>
        <dbReference type="EMBL" id="CAK0735881.1"/>
    </source>
</evidence>
<sequence>MARSSKDPLNESPEPAESHGLGRKQFLKALSGSLLAPFLSLRWQGSANATTQLSRFPEPGPGQVSMRTLSDCELAVAVYPTFSYNSIGGGGLASATQEGSVVHIQFDPSTLKIPDVNFRNTTFMGVPMAPPFSIAVKPKKLEGYIDRKTGKAELTFLADFMFTAGPLYSAPPLVVTTNLTTESVQGKTQGGQGQRMDQDGFAKLVGIAQLEPTKDVLLDRFLMLPNDCKALMSAQFAFGSATA</sequence>
<dbReference type="EMBL" id="CAUYUE010000001">
    <property type="protein sequence ID" value="CAK0735881.1"/>
    <property type="molecule type" value="Genomic_DNA"/>
</dbReference>
<dbReference type="AlphaFoldDB" id="A0AAV1HRG2"/>
<dbReference type="PANTHER" id="PTHR35320">
    <property type="entry name" value="ATP-DEPENDENT CLP PROTEASE ATP-BINDING SUBUNIT"/>
    <property type="match status" value="1"/>
</dbReference>
<organism evidence="2 3">
    <name type="scientific">Coccomyxa viridis</name>
    <dbReference type="NCBI Taxonomy" id="1274662"/>
    <lineage>
        <taxon>Eukaryota</taxon>
        <taxon>Viridiplantae</taxon>
        <taxon>Chlorophyta</taxon>
        <taxon>core chlorophytes</taxon>
        <taxon>Trebouxiophyceae</taxon>
        <taxon>Trebouxiophyceae incertae sedis</taxon>
        <taxon>Coccomyxaceae</taxon>
        <taxon>Coccomyxa</taxon>
    </lineage>
</organism>
<proteinExistence type="predicted"/>
<evidence type="ECO:0000313" key="3">
    <source>
        <dbReference type="Proteomes" id="UP001314263"/>
    </source>
</evidence>
<protein>
    <submittedName>
        <fullName evidence="2">Uncharacterized protein</fullName>
    </submittedName>
</protein>
<evidence type="ECO:0000256" key="1">
    <source>
        <dbReference type="SAM" id="MobiDB-lite"/>
    </source>
</evidence>
<keyword evidence="3" id="KW-1185">Reference proteome</keyword>
<accession>A0AAV1HRG2</accession>
<name>A0AAV1HRG2_9CHLO</name>
<feature type="region of interest" description="Disordered" evidence="1">
    <location>
        <begin position="1"/>
        <end position="20"/>
    </location>
</feature>
<dbReference type="PANTHER" id="PTHR35320:SF1">
    <property type="entry name" value="ATP-DEPENDENT CLP PROTEASE ATP-BINDING SUBUNIT"/>
    <property type="match status" value="1"/>
</dbReference>
<comment type="caution">
    <text evidence="2">The sequence shown here is derived from an EMBL/GenBank/DDBJ whole genome shotgun (WGS) entry which is preliminary data.</text>
</comment>
<dbReference type="Proteomes" id="UP001314263">
    <property type="component" value="Unassembled WGS sequence"/>
</dbReference>
<reference evidence="2 3" key="1">
    <citation type="submission" date="2023-10" db="EMBL/GenBank/DDBJ databases">
        <authorList>
            <person name="Maclean D."/>
            <person name="Macfadyen A."/>
        </authorList>
    </citation>
    <scope>NUCLEOTIDE SEQUENCE [LARGE SCALE GENOMIC DNA]</scope>
</reference>